<dbReference type="VEuPathDB" id="TrichDB:TVAGG3_0422840"/>
<dbReference type="RefSeq" id="XP_001310128.1">
    <property type="nucleotide sequence ID" value="XM_001310127.1"/>
</dbReference>
<evidence type="ECO:0000313" key="2">
    <source>
        <dbReference type="Proteomes" id="UP000001542"/>
    </source>
</evidence>
<dbReference type="OrthoDB" id="10651230at2759"/>
<dbReference type="AlphaFoldDB" id="A2FD05"/>
<organism evidence="1 2">
    <name type="scientific">Trichomonas vaginalis (strain ATCC PRA-98 / G3)</name>
    <dbReference type="NCBI Taxonomy" id="412133"/>
    <lineage>
        <taxon>Eukaryota</taxon>
        <taxon>Metamonada</taxon>
        <taxon>Parabasalia</taxon>
        <taxon>Trichomonadida</taxon>
        <taxon>Trichomonadidae</taxon>
        <taxon>Trichomonas</taxon>
    </lineage>
</organism>
<dbReference type="EMBL" id="DS113725">
    <property type="protein sequence ID" value="EAX97198.1"/>
    <property type="molecule type" value="Genomic_DNA"/>
</dbReference>
<sequence length="194" mass="22752">MDELDHFKSTITVTGSKEDVERFINEFKASAIRIKGKDNLCICQFVDPLPTFVYYSDGYYHKVENRPLTQKERLIYANSKNYMENFWGIVHGCVDGRLIRVNENKVKFKYWTPLTMISPRILILLHNKYPNVTIDFKGKDDIEFIPGNELKPVEYSIPGGSPLADVAELDRVQLEVYRREKERLQNSFFNSFRN</sequence>
<dbReference type="InParanoid" id="A2FD05"/>
<protein>
    <submittedName>
        <fullName evidence="1">Uncharacterized protein</fullName>
    </submittedName>
</protein>
<accession>A2FD05</accession>
<dbReference type="VEuPathDB" id="TrichDB:TVAG_218120"/>
<evidence type="ECO:0000313" key="1">
    <source>
        <dbReference type="EMBL" id="EAX97198.1"/>
    </source>
</evidence>
<keyword evidence="2" id="KW-1185">Reference proteome</keyword>
<dbReference type="Proteomes" id="UP000001542">
    <property type="component" value="Unassembled WGS sequence"/>
</dbReference>
<reference evidence="1" key="1">
    <citation type="submission" date="2006-10" db="EMBL/GenBank/DDBJ databases">
        <authorList>
            <person name="Amadeo P."/>
            <person name="Zhao Q."/>
            <person name="Wortman J."/>
            <person name="Fraser-Liggett C."/>
            <person name="Carlton J."/>
        </authorList>
    </citation>
    <scope>NUCLEOTIDE SEQUENCE</scope>
    <source>
        <strain evidence="1">G3</strain>
    </source>
</reference>
<dbReference type="KEGG" id="tva:4754977"/>
<reference evidence="1" key="2">
    <citation type="journal article" date="2007" name="Science">
        <title>Draft genome sequence of the sexually transmitted pathogen Trichomonas vaginalis.</title>
        <authorList>
            <person name="Carlton J.M."/>
            <person name="Hirt R.P."/>
            <person name="Silva J.C."/>
            <person name="Delcher A.L."/>
            <person name="Schatz M."/>
            <person name="Zhao Q."/>
            <person name="Wortman J.R."/>
            <person name="Bidwell S.L."/>
            <person name="Alsmark U.C.M."/>
            <person name="Besteiro S."/>
            <person name="Sicheritz-Ponten T."/>
            <person name="Noel C.J."/>
            <person name="Dacks J.B."/>
            <person name="Foster P.G."/>
            <person name="Simillion C."/>
            <person name="Van de Peer Y."/>
            <person name="Miranda-Saavedra D."/>
            <person name="Barton G.J."/>
            <person name="Westrop G.D."/>
            <person name="Mueller S."/>
            <person name="Dessi D."/>
            <person name="Fiori P.L."/>
            <person name="Ren Q."/>
            <person name="Paulsen I."/>
            <person name="Zhang H."/>
            <person name="Bastida-Corcuera F.D."/>
            <person name="Simoes-Barbosa A."/>
            <person name="Brown M.T."/>
            <person name="Hayes R.D."/>
            <person name="Mukherjee M."/>
            <person name="Okumura C.Y."/>
            <person name="Schneider R."/>
            <person name="Smith A.J."/>
            <person name="Vanacova S."/>
            <person name="Villalvazo M."/>
            <person name="Haas B.J."/>
            <person name="Pertea M."/>
            <person name="Feldblyum T.V."/>
            <person name="Utterback T.R."/>
            <person name="Shu C.L."/>
            <person name="Osoegawa K."/>
            <person name="de Jong P.J."/>
            <person name="Hrdy I."/>
            <person name="Horvathova L."/>
            <person name="Zubacova Z."/>
            <person name="Dolezal P."/>
            <person name="Malik S.B."/>
            <person name="Logsdon J.M. Jr."/>
            <person name="Henze K."/>
            <person name="Gupta A."/>
            <person name="Wang C.C."/>
            <person name="Dunne R.L."/>
            <person name="Upcroft J.A."/>
            <person name="Upcroft P."/>
            <person name="White O."/>
            <person name="Salzberg S.L."/>
            <person name="Tang P."/>
            <person name="Chiu C.-H."/>
            <person name="Lee Y.-S."/>
            <person name="Embley T.M."/>
            <person name="Coombs G.H."/>
            <person name="Mottram J.C."/>
            <person name="Tachezy J."/>
            <person name="Fraser-Liggett C.M."/>
            <person name="Johnson P.J."/>
        </authorList>
    </citation>
    <scope>NUCLEOTIDE SEQUENCE [LARGE SCALE GENOMIC DNA]</scope>
    <source>
        <strain evidence="1">G3</strain>
    </source>
</reference>
<name>A2FD05_TRIV3</name>
<gene>
    <name evidence="1" type="ORF">TVAG_218120</name>
</gene>
<proteinExistence type="predicted"/>